<organism evidence="2 3">
    <name type="scientific">Candidatus Dojkabacteria bacterium</name>
    <dbReference type="NCBI Taxonomy" id="2099670"/>
    <lineage>
        <taxon>Bacteria</taxon>
        <taxon>Candidatus Dojkabacteria</taxon>
    </lineage>
</organism>
<evidence type="ECO:0000256" key="1">
    <source>
        <dbReference type="SAM" id="MobiDB-lite"/>
    </source>
</evidence>
<feature type="compositionally biased region" description="Acidic residues" evidence="1">
    <location>
        <begin position="8"/>
        <end position="20"/>
    </location>
</feature>
<protein>
    <submittedName>
        <fullName evidence="2">Uncharacterized protein</fullName>
    </submittedName>
</protein>
<name>A0A5C7J5Y7_9BACT</name>
<comment type="caution">
    <text evidence="2">The sequence shown here is derived from an EMBL/GenBank/DDBJ whole genome shotgun (WGS) entry which is preliminary data.</text>
</comment>
<feature type="region of interest" description="Disordered" evidence="1">
    <location>
        <begin position="1"/>
        <end position="84"/>
    </location>
</feature>
<evidence type="ECO:0000313" key="3">
    <source>
        <dbReference type="Proteomes" id="UP000321026"/>
    </source>
</evidence>
<feature type="region of interest" description="Disordered" evidence="1">
    <location>
        <begin position="291"/>
        <end position="334"/>
    </location>
</feature>
<reference evidence="2 3" key="1">
    <citation type="submission" date="2018-09" db="EMBL/GenBank/DDBJ databases">
        <title>Metagenome Assembled Genomes from an Advanced Water Purification Facility.</title>
        <authorList>
            <person name="Stamps B.W."/>
            <person name="Spear J.R."/>
        </authorList>
    </citation>
    <scope>NUCLEOTIDE SEQUENCE [LARGE SCALE GENOMIC DNA]</scope>
    <source>
        <strain evidence="2">Bin_63_2</strain>
    </source>
</reference>
<feature type="compositionally biased region" description="Basic and acidic residues" evidence="1">
    <location>
        <begin position="21"/>
        <end position="51"/>
    </location>
</feature>
<feature type="compositionally biased region" description="Basic and acidic residues" evidence="1">
    <location>
        <begin position="296"/>
        <end position="310"/>
    </location>
</feature>
<gene>
    <name evidence="2" type="ORF">E6Q11_03965</name>
</gene>
<dbReference type="Proteomes" id="UP000321026">
    <property type="component" value="Unassembled WGS sequence"/>
</dbReference>
<evidence type="ECO:0000313" key="2">
    <source>
        <dbReference type="EMBL" id="TXG76849.1"/>
    </source>
</evidence>
<dbReference type="AlphaFoldDB" id="A0A5C7J5Y7"/>
<sequence>MAITFDFDSLDDDLEIETGEEEGKVEETPNEEDSKDKKTEEVVDDPEKKDDAPEEVVDDPERKDDVPEEAVDDPEEGLKDDGYSEEFKNLLNPLLEGLPLDEEERPKHIAQTAQSLREAMTLATYVSQIKEEGRGDFLALLGIAVEAGGTIGDAVLALGVQAKNYDELIADAKSDLEETIKRIDESFDLISEGDMTADEAKEIRKYGDMLTKKISDLENEKANSAKNITDRIAEYKTYQDTINKEKAQRDTTIKVLAESSFIPKDSMQSFYKMIEDAYKGDPNALKRIAKGLFPNDKPKPKPTDVKEAVSKKPAPAPKTPQVAGASETDVEVEDEGLDLASVFGRRWS</sequence>
<feature type="compositionally biased region" description="Acidic residues" evidence="1">
    <location>
        <begin position="66"/>
        <end position="75"/>
    </location>
</feature>
<dbReference type="EMBL" id="SSDS01000062">
    <property type="protein sequence ID" value="TXG76849.1"/>
    <property type="molecule type" value="Genomic_DNA"/>
</dbReference>
<accession>A0A5C7J5Y7</accession>
<proteinExistence type="predicted"/>